<keyword evidence="2" id="KW-0472">Membrane</keyword>
<dbReference type="PANTHER" id="PTHR10566:SF113">
    <property type="entry name" value="PROTEIN ACTIVITY OF BC1 COMPLEX KINASE 7, CHLOROPLASTIC"/>
    <property type="match status" value="1"/>
</dbReference>
<evidence type="ECO:0000256" key="1">
    <source>
        <dbReference type="ARBA" id="ARBA00009670"/>
    </source>
</evidence>
<proteinExistence type="inferred from homology"/>
<feature type="domain" description="ABC1 atypical kinase-like" evidence="3">
    <location>
        <begin position="117"/>
        <end position="357"/>
    </location>
</feature>
<dbReference type="CDD" id="cd05121">
    <property type="entry name" value="ABC1_ADCK3-like"/>
    <property type="match status" value="1"/>
</dbReference>
<dbReference type="InterPro" id="IPR050154">
    <property type="entry name" value="UbiB_kinase"/>
</dbReference>
<evidence type="ECO:0000313" key="5">
    <source>
        <dbReference type="Proteomes" id="UP001497392"/>
    </source>
</evidence>
<sequence length="582" mass="64243">MPVPVMDVPPAYAGAQSPRVAVRDFDWARDDYSPSLRTAAIWNFILTCRLRLTLDSQKWTYPGGMTPERQSARQRKTAIWVRESLLALGPTFIKIGQLFSTRSDLLPAAYTEELSLLQDRVPAFDPTRAVAIIEQELGMPLATAYRSFEREPIAAASLGQVHRAVLHSGEQVVVKVQRPGLQKLFDIDLKPLKRLAQQLDAQEEGRDLTGIYTEYASILQKEIDYISEGRNANRFGRDFKDVAWVTSPLVYWGLSTSRVLTLEYLPGIKISDVTALRAAGIDTKLVARRATEAYLIQLLQTSFLHSDVHPGNIGIDRTGGLIYYDFGMMSEIGTARRGSLLDVFYGVYRRDAEAVIAALIDLGIIVPTADAVSLRRAISFSLDNLLRKVEQKEAVSAIGEDMFSIALDQPFRFPASFTFVLRAFTTLEGLGRTLDPDYKFAAVAQPYALQLLQLQDAQAQQGFALEQVSRAATDLGEATMAMPGRVQRIDAVLKQLETGDLKLRVRALEVERAARRSSILQGATISAIGAGTLVNVGSQLAINGQAGLGGVLLAGSGVFGFLIWRAFRRVKRIDKFEKGMRS</sequence>
<dbReference type="PANTHER" id="PTHR10566">
    <property type="entry name" value="CHAPERONE-ACTIVITY OF BC1 COMPLEX CABC1 -RELATED"/>
    <property type="match status" value="1"/>
</dbReference>
<evidence type="ECO:0000259" key="3">
    <source>
        <dbReference type="Pfam" id="PF03109"/>
    </source>
</evidence>
<accession>A0ABP1FVZ4</accession>
<gene>
    <name evidence="4" type="primary">g5777</name>
    <name evidence="4" type="ORF">VP750_LOCUS4948</name>
</gene>
<comment type="similarity">
    <text evidence="1">Belongs to the protein kinase superfamily. ADCK protein kinase family.</text>
</comment>
<dbReference type="Pfam" id="PF03109">
    <property type="entry name" value="ABC1"/>
    <property type="match status" value="1"/>
</dbReference>
<organism evidence="4 5">
    <name type="scientific">Coccomyxa viridis</name>
    <dbReference type="NCBI Taxonomy" id="1274662"/>
    <lineage>
        <taxon>Eukaryota</taxon>
        <taxon>Viridiplantae</taxon>
        <taxon>Chlorophyta</taxon>
        <taxon>core chlorophytes</taxon>
        <taxon>Trebouxiophyceae</taxon>
        <taxon>Trebouxiophyceae incertae sedis</taxon>
        <taxon>Coccomyxaceae</taxon>
        <taxon>Coccomyxa</taxon>
    </lineage>
</organism>
<dbReference type="EMBL" id="CAXHTA020000008">
    <property type="protein sequence ID" value="CAL5223289.1"/>
    <property type="molecule type" value="Genomic_DNA"/>
</dbReference>
<dbReference type="InterPro" id="IPR004147">
    <property type="entry name" value="ABC1_dom"/>
</dbReference>
<reference evidence="4 5" key="1">
    <citation type="submission" date="2024-06" db="EMBL/GenBank/DDBJ databases">
        <authorList>
            <person name="Kraege A."/>
            <person name="Thomma B."/>
        </authorList>
    </citation>
    <scope>NUCLEOTIDE SEQUENCE [LARGE SCALE GENOMIC DNA]</scope>
</reference>
<evidence type="ECO:0000313" key="4">
    <source>
        <dbReference type="EMBL" id="CAL5223289.1"/>
    </source>
</evidence>
<dbReference type="InterPro" id="IPR011009">
    <property type="entry name" value="Kinase-like_dom_sf"/>
</dbReference>
<protein>
    <submittedName>
        <fullName evidence="4">G5777 protein</fullName>
    </submittedName>
</protein>
<dbReference type="Proteomes" id="UP001497392">
    <property type="component" value="Unassembled WGS sequence"/>
</dbReference>
<feature type="transmembrane region" description="Helical" evidence="2">
    <location>
        <begin position="546"/>
        <end position="567"/>
    </location>
</feature>
<evidence type="ECO:0000256" key="2">
    <source>
        <dbReference type="SAM" id="Phobius"/>
    </source>
</evidence>
<comment type="caution">
    <text evidence="4">The sequence shown here is derived from an EMBL/GenBank/DDBJ whole genome shotgun (WGS) entry which is preliminary data.</text>
</comment>
<keyword evidence="2" id="KW-0812">Transmembrane</keyword>
<dbReference type="SUPFAM" id="SSF56112">
    <property type="entry name" value="Protein kinase-like (PK-like)"/>
    <property type="match status" value="1"/>
</dbReference>
<name>A0ABP1FVZ4_9CHLO</name>
<keyword evidence="5" id="KW-1185">Reference proteome</keyword>
<keyword evidence="2" id="KW-1133">Transmembrane helix</keyword>